<gene>
    <name evidence="7" type="ORF">BBW65_07350</name>
</gene>
<dbReference type="Gene3D" id="1.10.10.60">
    <property type="entry name" value="Homeodomain-like"/>
    <property type="match status" value="1"/>
</dbReference>
<accession>A0A1B1U771</accession>
<dbReference type="EMBL" id="CP016503">
    <property type="protein sequence ID" value="ANV98623.1"/>
    <property type="molecule type" value="Genomic_DNA"/>
</dbReference>
<evidence type="ECO:0000313" key="8">
    <source>
        <dbReference type="Proteomes" id="UP000092884"/>
    </source>
</evidence>
<dbReference type="KEGG" id="het:BBW65_07350"/>
<keyword evidence="2" id="KW-0805">Transcription regulation</keyword>
<dbReference type="PROSITE" id="PS50110">
    <property type="entry name" value="RESPONSE_REGULATORY"/>
    <property type="match status" value="1"/>
</dbReference>
<dbReference type="GO" id="GO:0000156">
    <property type="term" value="F:phosphorelay response regulator activity"/>
    <property type="evidence" value="ECO:0007669"/>
    <property type="project" value="TreeGrafter"/>
</dbReference>
<dbReference type="GO" id="GO:0032993">
    <property type="term" value="C:protein-DNA complex"/>
    <property type="evidence" value="ECO:0007669"/>
    <property type="project" value="TreeGrafter"/>
</dbReference>
<reference evidence="8" key="1">
    <citation type="submission" date="2016-07" db="EMBL/GenBank/DDBJ databases">
        <authorList>
            <person name="Florea S."/>
            <person name="Webb J.S."/>
            <person name="Jaromczyk J."/>
            <person name="Schardl C.L."/>
        </authorList>
    </citation>
    <scope>NUCLEOTIDE SEQUENCE [LARGE SCALE GENOMIC DNA]</scope>
    <source>
        <strain evidence="8">MIT 01-6242</strain>
    </source>
</reference>
<keyword evidence="3" id="KW-0238">DNA-binding</keyword>
<keyword evidence="1" id="KW-0902">Two-component regulatory system</keyword>
<dbReference type="Pfam" id="PF00072">
    <property type="entry name" value="Response_reg"/>
    <property type="match status" value="1"/>
</dbReference>
<evidence type="ECO:0000256" key="2">
    <source>
        <dbReference type="ARBA" id="ARBA00023015"/>
    </source>
</evidence>
<dbReference type="AlphaFoldDB" id="A0A1B1U771"/>
<name>A0A1B1U771_9HELI</name>
<dbReference type="InterPro" id="IPR039420">
    <property type="entry name" value="WalR-like"/>
</dbReference>
<evidence type="ECO:0000313" key="7">
    <source>
        <dbReference type="EMBL" id="ANV98623.1"/>
    </source>
</evidence>
<dbReference type="Gene3D" id="3.40.50.2300">
    <property type="match status" value="1"/>
</dbReference>
<protein>
    <recommendedName>
        <fullName evidence="6">Response regulatory domain-containing protein</fullName>
    </recommendedName>
</protein>
<sequence>MNVLIVENEAYLAQSITNKLNSAGYKCHIVSTINEAMQKEKMEVILLSSNAGGSLCEMFIRQNPQAIIIMMIDYVSEDTVTKPIKNGAKDYIIKPFMIDELLRKIDHHKNYQILCNQLIFYEEYFSFLENEMIIPTDPCSHMPFIIRSDSQHHADVFAIKFAKEKKAILHFASLKFYQWKEILPKIEKGHILYITHSEELKRNDFKEFLSKVKDKNVIVSLIANDSVHFPNVITIQSKNPMSSIDGNILPLKEYEKCIIQKYENRYSDVELADKLGISRKNLWEKRKKYGIERKK</sequence>
<dbReference type="PIRSF" id="PIRSF016788">
    <property type="entry name" value="RR_Fis"/>
    <property type="match status" value="1"/>
</dbReference>
<dbReference type="SUPFAM" id="SSF46689">
    <property type="entry name" value="Homeodomain-like"/>
    <property type="match status" value="1"/>
</dbReference>
<evidence type="ECO:0000256" key="4">
    <source>
        <dbReference type="ARBA" id="ARBA00023163"/>
    </source>
</evidence>
<organism evidence="7 8">
    <name type="scientific">Helicobacter enhydrae</name>
    <dbReference type="NCBI Taxonomy" id="222136"/>
    <lineage>
        <taxon>Bacteria</taxon>
        <taxon>Pseudomonadati</taxon>
        <taxon>Campylobacterota</taxon>
        <taxon>Epsilonproteobacteria</taxon>
        <taxon>Campylobacterales</taxon>
        <taxon>Helicobacteraceae</taxon>
        <taxon>Helicobacter</taxon>
    </lineage>
</organism>
<dbReference type="SMART" id="SM00448">
    <property type="entry name" value="REC"/>
    <property type="match status" value="1"/>
</dbReference>
<dbReference type="CDD" id="cd00156">
    <property type="entry name" value="REC"/>
    <property type="match status" value="1"/>
</dbReference>
<comment type="caution">
    <text evidence="5">Lacks conserved residue(s) required for the propagation of feature annotation.</text>
</comment>
<evidence type="ECO:0000256" key="1">
    <source>
        <dbReference type="ARBA" id="ARBA00023012"/>
    </source>
</evidence>
<keyword evidence="8" id="KW-1185">Reference proteome</keyword>
<evidence type="ECO:0000256" key="5">
    <source>
        <dbReference type="PROSITE-ProRule" id="PRU00169"/>
    </source>
</evidence>
<dbReference type="RefSeq" id="WP_066341557.1">
    <property type="nucleotide sequence ID" value="NZ_CP016503.1"/>
</dbReference>
<dbReference type="PANTHER" id="PTHR48111:SF22">
    <property type="entry name" value="REGULATOR OF RPOS"/>
    <property type="match status" value="1"/>
</dbReference>
<evidence type="ECO:0000259" key="6">
    <source>
        <dbReference type="PROSITE" id="PS50110"/>
    </source>
</evidence>
<keyword evidence="4" id="KW-0804">Transcription</keyword>
<dbReference type="InterPro" id="IPR014483">
    <property type="entry name" value="Sig_transdc_resp-reg_prd"/>
</dbReference>
<proteinExistence type="predicted"/>
<feature type="domain" description="Response regulatory" evidence="6">
    <location>
        <begin position="2"/>
        <end position="109"/>
    </location>
</feature>
<dbReference type="STRING" id="222136.BBW65_07350"/>
<dbReference type="InterPro" id="IPR009057">
    <property type="entry name" value="Homeodomain-like_sf"/>
</dbReference>
<dbReference type="GO" id="GO:0006355">
    <property type="term" value="P:regulation of DNA-templated transcription"/>
    <property type="evidence" value="ECO:0007669"/>
    <property type="project" value="TreeGrafter"/>
</dbReference>
<evidence type="ECO:0000256" key="3">
    <source>
        <dbReference type="ARBA" id="ARBA00023125"/>
    </source>
</evidence>
<dbReference type="GO" id="GO:0005829">
    <property type="term" value="C:cytosol"/>
    <property type="evidence" value="ECO:0007669"/>
    <property type="project" value="TreeGrafter"/>
</dbReference>
<dbReference type="SUPFAM" id="SSF52172">
    <property type="entry name" value="CheY-like"/>
    <property type="match status" value="1"/>
</dbReference>
<dbReference type="PANTHER" id="PTHR48111">
    <property type="entry name" value="REGULATOR OF RPOS"/>
    <property type="match status" value="1"/>
</dbReference>
<dbReference type="InterPro" id="IPR001789">
    <property type="entry name" value="Sig_transdc_resp-reg_receiver"/>
</dbReference>
<dbReference type="GO" id="GO:0000976">
    <property type="term" value="F:transcription cis-regulatory region binding"/>
    <property type="evidence" value="ECO:0007669"/>
    <property type="project" value="TreeGrafter"/>
</dbReference>
<dbReference type="InterPro" id="IPR011006">
    <property type="entry name" value="CheY-like_superfamily"/>
</dbReference>
<dbReference type="OrthoDB" id="5328903at2"/>
<dbReference type="Proteomes" id="UP000092884">
    <property type="component" value="Chromosome"/>
</dbReference>